<sequence length="245" mass="27785">MAVDYNAISQIYDNVRAENKSIVDLFIEEVKITNRTRILDFGCGTGNYANMLQRLTRAKVYGIEPSDGMREKAIAKNVNITVVKGDHKNIPFEDSYFDFVYMTDVIHHIPDIEMMFKEIGRVLKSGGSLCIATQSHEQIDNRFYVKYFPSTAIVDKRRYPDIDEIISKAQGQSFEHIKNAIIGEGVEVAVTADFVKLVKNKGFSMFHLISDDEYNVGLKQLEADVLTGSLELKTSGETLIWLKKK</sequence>
<dbReference type="SUPFAM" id="SSF53335">
    <property type="entry name" value="S-adenosyl-L-methionine-dependent methyltransferases"/>
    <property type="match status" value="1"/>
</dbReference>
<evidence type="ECO:0000313" key="3">
    <source>
        <dbReference type="Proteomes" id="UP000019109"/>
    </source>
</evidence>
<dbReference type="Pfam" id="PF08241">
    <property type="entry name" value="Methyltransf_11"/>
    <property type="match status" value="1"/>
</dbReference>
<comment type="caution">
    <text evidence="2">The sequence shown here is derived from an EMBL/GenBank/DDBJ whole genome shotgun (WGS) entry which is preliminary data.</text>
</comment>
<dbReference type="GO" id="GO:0008757">
    <property type="term" value="F:S-adenosylmethionine-dependent methyltransferase activity"/>
    <property type="evidence" value="ECO:0007669"/>
    <property type="project" value="InterPro"/>
</dbReference>
<dbReference type="EMBL" id="BAVR01000026">
    <property type="protein sequence ID" value="GAE88854.1"/>
    <property type="molecule type" value="Genomic_DNA"/>
</dbReference>
<feature type="domain" description="Methyltransferase type 11" evidence="1">
    <location>
        <begin position="39"/>
        <end position="131"/>
    </location>
</feature>
<dbReference type="CDD" id="cd02440">
    <property type="entry name" value="AdoMet_MTases"/>
    <property type="match status" value="1"/>
</dbReference>
<accession>W4V7Y0</accession>
<dbReference type="InterPro" id="IPR029063">
    <property type="entry name" value="SAM-dependent_MTases_sf"/>
</dbReference>
<dbReference type="STRING" id="1294263.JCM21531_2334"/>
<reference evidence="2" key="1">
    <citation type="journal article" date="2014" name="Genome Announc.">
        <title>Draft Genome Sequence of Clostridium straminisolvens Strain JCM 21531T, Isolated from a Cellulose-Degrading Bacterial Community.</title>
        <authorList>
            <person name="Yuki M."/>
            <person name="Oshima K."/>
            <person name="Suda W."/>
            <person name="Sakamoto M."/>
            <person name="Kitamura K."/>
            <person name="Iida T."/>
            <person name="Hattori M."/>
            <person name="Ohkuma M."/>
        </authorList>
    </citation>
    <scope>NUCLEOTIDE SEQUENCE [LARGE SCALE GENOMIC DNA]</scope>
    <source>
        <strain evidence="2">JCM 21531</strain>
    </source>
</reference>
<keyword evidence="3" id="KW-1185">Reference proteome</keyword>
<dbReference type="Proteomes" id="UP000019109">
    <property type="component" value="Unassembled WGS sequence"/>
</dbReference>
<protein>
    <recommendedName>
        <fullName evidence="1">Methyltransferase type 11 domain-containing protein</fullName>
    </recommendedName>
</protein>
<proteinExistence type="predicted"/>
<dbReference type="PANTHER" id="PTHR43861:SF1">
    <property type="entry name" value="TRANS-ACONITATE 2-METHYLTRANSFERASE"/>
    <property type="match status" value="1"/>
</dbReference>
<dbReference type="AlphaFoldDB" id="W4V7Y0"/>
<dbReference type="RefSeq" id="WP_243467434.1">
    <property type="nucleotide sequence ID" value="NZ_BAVR01000026.1"/>
</dbReference>
<dbReference type="InterPro" id="IPR013216">
    <property type="entry name" value="Methyltransf_11"/>
</dbReference>
<dbReference type="PANTHER" id="PTHR43861">
    <property type="entry name" value="TRANS-ACONITATE 2-METHYLTRANSFERASE-RELATED"/>
    <property type="match status" value="1"/>
</dbReference>
<gene>
    <name evidence="2" type="ORF">JCM21531_2334</name>
</gene>
<name>W4V7Y0_9FIRM</name>
<evidence type="ECO:0000259" key="1">
    <source>
        <dbReference type="Pfam" id="PF08241"/>
    </source>
</evidence>
<evidence type="ECO:0000313" key="2">
    <source>
        <dbReference type="EMBL" id="GAE88854.1"/>
    </source>
</evidence>
<dbReference type="Gene3D" id="3.40.50.150">
    <property type="entry name" value="Vaccinia Virus protein VP39"/>
    <property type="match status" value="1"/>
</dbReference>
<organism evidence="2 3">
    <name type="scientific">Acetivibrio straminisolvens JCM 21531</name>
    <dbReference type="NCBI Taxonomy" id="1294263"/>
    <lineage>
        <taxon>Bacteria</taxon>
        <taxon>Bacillati</taxon>
        <taxon>Bacillota</taxon>
        <taxon>Clostridia</taxon>
        <taxon>Eubacteriales</taxon>
        <taxon>Oscillospiraceae</taxon>
        <taxon>Acetivibrio</taxon>
    </lineage>
</organism>